<dbReference type="OrthoDB" id="8566218at2"/>
<evidence type="ECO:0000313" key="11">
    <source>
        <dbReference type="Proteomes" id="UP000215767"/>
    </source>
</evidence>
<keyword evidence="7 9" id="KW-0472">Membrane</keyword>
<feature type="transmembrane region" description="Helical" evidence="9">
    <location>
        <begin position="70"/>
        <end position="89"/>
    </location>
</feature>
<evidence type="ECO:0000313" key="10">
    <source>
        <dbReference type="EMBL" id="OZI59606.1"/>
    </source>
</evidence>
<accession>A0A261UCD6</accession>
<dbReference type="Pfam" id="PF01594">
    <property type="entry name" value="AI-2E_transport"/>
    <property type="match status" value="1"/>
</dbReference>
<feature type="region of interest" description="Disordered" evidence="8">
    <location>
        <begin position="1"/>
        <end position="20"/>
    </location>
</feature>
<comment type="similarity">
    <text evidence="2">Belongs to the autoinducer-2 exporter (AI-2E) (TC 2.A.86) family.</text>
</comment>
<feature type="transmembrane region" description="Helical" evidence="9">
    <location>
        <begin position="318"/>
        <end position="339"/>
    </location>
</feature>
<protein>
    <submittedName>
        <fullName evidence="10">AI-2E family transporter</fullName>
    </submittedName>
</protein>
<feature type="compositionally biased region" description="Low complexity" evidence="8">
    <location>
        <begin position="7"/>
        <end position="20"/>
    </location>
</feature>
<evidence type="ECO:0000256" key="5">
    <source>
        <dbReference type="ARBA" id="ARBA00022692"/>
    </source>
</evidence>
<feature type="transmembrane region" description="Helical" evidence="9">
    <location>
        <begin position="351"/>
        <end position="377"/>
    </location>
</feature>
<dbReference type="InterPro" id="IPR002549">
    <property type="entry name" value="AI-2E-like"/>
</dbReference>
<evidence type="ECO:0000256" key="2">
    <source>
        <dbReference type="ARBA" id="ARBA00009773"/>
    </source>
</evidence>
<comment type="caution">
    <text evidence="10">The sequence shown here is derived from an EMBL/GenBank/DDBJ whole genome shotgun (WGS) entry which is preliminary data.</text>
</comment>
<feature type="transmembrane region" description="Helical" evidence="9">
    <location>
        <begin position="47"/>
        <end position="64"/>
    </location>
</feature>
<gene>
    <name evidence="10" type="ORF">CAL28_08775</name>
</gene>
<evidence type="ECO:0000256" key="6">
    <source>
        <dbReference type="ARBA" id="ARBA00022989"/>
    </source>
</evidence>
<keyword evidence="3" id="KW-0813">Transport</keyword>
<dbReference type="GO" id="GO:0005886">
    <property type="term" value="C:plasma membrane"/>
    <property type="evidence" value="ECO:0007669"/>
    <property type="project" value="UniProtKB-SubCell"/>
</dbReference>
<evidence type="ECO:0000256" key="9">
    <source>
        <dbReference type="SAM" id="Phobius"/>
    </source>
</evidence>
<sequence>MSSQPRAPSASATTVSDTAAPAVHHAARAPSDTPAALSPPRAFDRRHAPLSIIAVLAVVFALHLARDFVIPLVISIVLSYALDTPVNFLHRRVRLPRVLATVIVVIAMVGLILFGMASLRGQVLSIVDSLPKTAQKVSRSVESFQAGGGSIVDKLRAAANAVNTPSKPRSDGARVVVTRPADKLEEMLLAGSMGVAEFLGQALMVIFLVFFLLLSGDTFKRKFVRVSGRNLTEKKINVHMLDEIHRSIRLYMMMMVVTNVMLGLLTWLAFRWIGLNNAGTWAVFAGAMHVIPYFGPLLVAVFTGVAAVVQFGELGPALLVAGVSLLIAALIGFVVQTWMTGRIARMNPVAVFVILLLFTWAWGLWGTLLSIPIAVIVKVVADHVEGFEGVAEFLGE</sequence>
<keyword evidence="11" id="KW-1185">Reference proteome</keyword>
<dbReference type="Proteomes" id="UP000215767">
    <property type="component" value="Unassembled WGS sequence"/>
</dbReference>
<evidence type="ECO:0000256" key="1">
    <source>
        <dbReference type="ARBA" id="ARBA00004651"/>
    </source>
</evidence>
<name>A0A261UCD6_9BORD</name>
<dbReference type="GO" id="GO:0055085">
    <property type="term" value="P:transmembrane transport"/>
    <property type="evidence" value="ECO:0007669"/>
    <property type="project" value="TreeGrafter"/>
</dbReference>
<feature type="transmembrane region" description="Helical" evidence="9">
    <location>
        <begin position="250"/>
        <end position="270"/>
    </location>
</feature>
<keyword evidence="6 9" id="KW-1133">Transmembrane helix</keyword>
<organism evidence="10 11">
    <name type="scientific">Bordetella genomosp. 11</name>
    <dbReference type="NCBI Taxonomy" id="1416808"/>
    <lineage>
        <taxon>Bacteria</taxon>
        <taxon>Pseudomonadati</taxon>
        <taxon>Pseudomonadota</taxon>
        <taxon>Betaproteobacteria</taxon>
        <taxon>Burkholderiales</taxon>
        <taxon>Alcaligenaceae</taxon>
        <taxon>Bordetella</taxon>
    </lineage>
</organism>
<feature type="transmembrane region" description="Helical" evidence="9">
    <location>
        <begin position="290"/>
        <end position="311"/>
    </location>
</feature>
<feature type="transmembrane region" description="Helical" evidence="9">
    <location>
        <begin position="198"/>
        <end position="215"/>
    </location>
</feature>
<evidence type="ECO:0000256" key="8">
    <source>
        <dbReference type="SAM" id="MobiDB-lite"/>
    </source>
</evidence>
<keyword evidence="4" id="KW-1003">Cell membrane</keyword>
<proteinExistence type="inferred from homology"/>
<feature type="transmembrane region" description="Helical" evidence="9">
    <location>
        <begin position="98"/>
        <end position="119"/>
    </location>
</feature>
<comment type="subcellular location">
    <subcellularLocation>
        <location evidence="1">Cell membrane</location>
        <topology evidence="1">Multi-pass membrane protein</topology>
    </subcellularLocation>
</comment>
<reference evidence="11" key="1">
    <citation type="submission" date="2017-05" db="EMBL/GenBank/DDBJ databases">
        <title>Complete and WGS of Bordetella genogroups.</title>
        <authorList>
            <person name="Spilker T."/>
            <person name="Lipuma J."/>
        </authorList>
    </citation>
    <scope>NUCLEOTIDE SEQUENCE [LARGE SCALE GENOMIC DNA]</scope>
    <source>
        <strain evidence="11">AU8856</strain>
    </source>
</reference>
<dbReference type="PANTHER" id="PTHR21716:SF53">
    <property type="entry name" value="PERMEASE PERM-RELATED"/>
    <property type="match status" value="1"/>
</dbReference>
<dbReference type="PANTHER" id="PTHR21716">
    <property type="entry name" value="TRANSMEMBRANE PROTEIN"/>
    <property type="match status" value="1"/>
</dbReference>
<evidence type="ECO:0000256" key="3">
    <source>
        <dbReference type="ARBA" id="ARBA00022448"/>
    </source>
</evidence>
<dbReference type="EMBL" id="NEVS01000004">
    <property type="protein sequence ID" value="OZI59606.1"/>
    <property type="molecule type" value="Genomic_DNA"/>
</dbReference>
<dbReference type="AlphaFoldDB" id="A0A261UCD6"/>
<evidence type="ECO:0000256" key="4">
    <source>
        <dbReference type="ARBA" id="ARBA00022475"/>
    </source>
</evidence>
<evidence type="ECO:0000256" key="7">
    <source>
        <dbReference type="ARBA" id="ARBA00023136"/>
    </source>
</evidence>
<keyword evidence="5 9" id="KW-0812">Transmembrane</keyword>